<dbReference type="Proteomes" id="UP000249890">
    <property type="component" value="Chromosome"/>
</dbReference>
<organism evidence="1 2">
    <name type="scientific">Paenibacillus donghaensis</name>
    <dbReference type="NCBI Taxonomy" id="414771"/>
    <lineage>
        <taxon>Bacteria</taxon>
        <taxon>Bacillati</taxon>
        <taxon>Bacillota</taxon>
        <taxon>Bacilli</taxon>
        <taxon>Bacillales</taxon>
        <taxon>Paenibacillaceae</taxon>
        <taxon>Paenibacillus</taxon>
    </lineage>
</organism>
<dbReference type="AlphaFoldDB" id="A0A2Z2KCY1"/>
<gene>
    <name evidence="1" type="ORF">B9T62_29830</name>
</gene>
<reference evidence="1 2" key="1">
    <citation type="submission" date="2017-06" db="EMBL/GenBank/DDBJ databases">
        <title>Complete genome sequence of Paenibacillus donghaensis KCTC 13049T isolated from East Sea sediment, South Korea.</title>
        <authorList>
            <person name="Jung B.K."/>
            <person name="Hong S.-J."/>
            <person name="Shin J.-H."/>
        </authorList>
    </citation>
    <scope>NUCLEOTIDE SEQUENCE [LARGE SCALE GENOMIC DNA]</scope>
    <source>
        <strain evidence="1 2">KCTC 13049</strain>
    </source>
</reference>
<proteinExistence type="predicted"/>
<dbReference type="KEGG" id="pdh:B9T62_29830"/>
<evidence type="ECO:0000313" key="2">
    <source>
        <dbReference type="Proteomes" id="UP000249890"/>
    </source>
</evidence>
<sequence>MFKPHNFPILVWTLQIQFHDRLLGAVHMWSTTVMQRDAARGKVRSAELVAKLHLFSRFFLFWRK</sequence>
<name>A0A2Z2KCY1_9BACL</name>
<evidence type="ECO:0000313" key="1">
    <source>
        <dbReference type="EMBL" id="ASA24586.1"/>
    </source>
</evidence>
<keyword evidence="2" id="KW-1185">Reference proteome</keyword>
<protein>
    <submittedName>
        <fullName evidence="1">Uncharacterized protein</fullName>
    </submittedName>
</protein>
<accession>A0A2Z2KCY1</accession>
<dbReference type="EMBL" id="CP021780">
    <property type="protein sequence ID" value="ASA24586.1"/>
    <property type="molecule type" value="Genomic_DNA"/>
</dbReference>